<dbReference type="InterPro" id="IPR034981">
    <property type="entry name" value="Imelysin-like_EfeO/Algp7"/>
</dbReference>
<comment type="subcellular location">
    <subcellularLocation>
        <location evidence="1">Periplasm</location>
    </subcellularLocation>
</comment>
<name>A0A6M7WEA8_RHILI</name>
<evidence type="ECO:0000256" key="3">
    <source>
        <dbReference type="ARBA" id="ARBA00022729"/>
    </source>
</evidence>
<dbReference type="PANTHER" id="PTHR39192:SF1">
    <property type="entry name" value="IRON UPTAKE SYSTEM COMPONENT EFEO"/>
    <property type="match status" value="1"/>
</dbReference>
<dbReference type="InterPro" id="IPR038352">
    <property type="entry name" value="Imelysin_sf"/>
</dbReference>
<dbReference type="InterPro" id="IPR050894">
    <property type="entry name" value="EfeM/EfeO_iron_uptake"/>
</dbReference>
<feature type="domain" description="EfeO-type cupredoxin-like" evidence="5">
    <location>
        <begin position="29"/>
        <end position="132"/>
    </location>
</feature>
<keyword evidence="3" id="KW-0732">Signal</keyword>
<evidence type="ECO:0000313" key="7">
    <source>
        <dbReference type="Proteomes" id="UP000503017"/>
    </source>
</evidence>
<dbReference type="RefSeq" id="WP_027032203.1">
    <property type="nucleotide sequence ID" value="NZ_CP033367.1"/>
</dbReference>
<dbReference type="CDD" id="cd14656">
    <property type="entry name" value="Imelysin-like_EfeO"/>
    <property type="match status" value="1"/>
</dbReference>
<dbReference type="NCBIfam" id="NF007697">
    <property type="entry name" value="PRK10378.1"/>
    <property type="match status" value="1"/>
</dbReference>
<dbReference type="Gene3D" id="1.20.1420.20">
    <property type="entry name" value="M75 peptidase, HXXE motif"/>
    <property type="match status" value="1"/>
</dbReference>
<accession>A0A6M7WEA8</accession>
<sequence>MSATPQSPALPRMAVRIGLALSLVLLVAAAAAFTYATRVAQKGRHETASATSVAITGTSCEPNELTVAAGRHVFQIENRSDRAVEWEILDGVMVLEERENIAPGFTQTLATRLEPGDYAITCGLLSNPRGRLHVLPAAKAGAVQKPDLAAFIGALAEYKVFLATESDAFLQAADAFAGAVKSGDLAAAKALYPPAETAYAHLAPVSPLFSDLDAAIDGRAEAFGQREADPAFGGLHRLEYGLFSQGSTDSLAPVADRLVSDAALLKTRIHDLRIMPESMVSGSVAILERLAAPGPDFGDSPYAHGDLTSFEAAVTGVHRVFDLLRPVAAKTAPDIVASLDKDFAVLGDMIAMRRAEASDALSDSAKTELGKAVTVLAGDLSRLRETMDLSQ</sequence>
<gene>
    <name evidence="6" type="primary">efeO</name>
    <name evidence="6" type="ORF">EB235_04235</name>
</gene>
<evidence type="ECO:0000256" key="1">
    <source>
        <dbReference type="ARBA" id="ARBA00004418"/>
    </source>
</evidence>
<dbReference type="PANTHER" id="PTHR39192">
    <property type="entry name" value="IRON UPTAKE SYSTEM COMPONENT EFEO"/>
    <property type="match status" value="1"/>
</dbReference>
<evidence type="ECO:0000256" key="2">
    <source>
        <dbReference type="ARBA" id="ARBA00005989"/>
    </source>
</evidence>
<evidence type="ECO:0000313" key="6">
    <source>
        <dbReference type="EMBL" id="QKD00792.1"/>
    </source>
</evidence>
<organism evidence="6 7">
    <name type="scientific">Mesorhizobium loti R88b</name>
    <dbReference type="NCBI Taxonomy" id="935548"/>
    <lineage>
        <taxon>Bacteria</taxon>
        <taxon>Pseudomonadati</taxon>
        <taxon>Pseudomonadota</taxon>
        <taxon>Alphaproteobacteria</taxon>
        <taxon>Hyphomicrobiales</taxon>
        <taxon>Phyllobacteriaceae</taxon>
        <taxon>Mesorhizobium</taxon>
    </lineage>
</organism>
<dbReference type="GO" id="GO:0042597">
    <property type="term" value="C:periplasmic space"/>
    <property type="evidence" value="ECO:0007669"/>
    <property type="project" value="UniProtKB-SubCell"/>
</dbReference>
<evidence type="ECO:0000259" key="4">
    <source>
        <dbReference type="Pfam" id="PF09375"/>
    </source>
</evidence>
<reference evidence="6 7" key="1">
    <citation type="submission" date="2018-10" db="EMBL/GenBank/DDBJ databases">
        <authorList>
            <person name="Perry B.J."/>
            <person name="Sullivan J.T."/>
            <person name="Murphy R.J.T."/>
            <person name="Ramsay J.P."/>
            <person name="Ronson C.W."/>
        </authorList>
    </citation>
    <scope>NUCLEOTIDE SEQUENCE [LARGE SCALE GENOMIC DNA]</scope>
    <source>
        <strain evidence="6 7">R88b</strain>
    </source>
</reference>
<dbReference type="Pfam" id="PF09375">
    <property type="entry name" value="Peptidase_M75"/>
    <property type="match status" value="1"/>
</dbReference>
<dbReference type="AlphaFoldDB" id="A0A6M7WEA8"/>
<dbReference type="NCBIfam" id="NF041757">
    <property type="entry name" value="EfeO"/>
    <property type="match status" value="1"/>
</dbReference>
<dbReference type="Proteomes" id="UP000503017">
    <property type="component" value="Chromosome"/>
</dbReference>
<comment type="similarity">
    <text evidence="2">Belongs to the EfeM/EfeO family.</text>
</comment>
<evidence type="ECO:0000259" key="5">
    <source>
        <dbReference type="Pfam" id="PF13473"/>
    </source>
</evidence>
<feature type="domain" description="Imelysin-like" evidence="4">
    <location>
        <begin position="154"/>
        <end position="380"/>
    </location>
</feature>
<proteinExistence type="inferred from homology"/>
<dbReference type="Pfam" id="PF13473">
    <property type="entry name" value="Cupredoxin_1"/>
    <property type="match status" value="1"/>
</dbReference>
<dbReference type="EMBL" id="CP033367">
    <property type="protein sequence ID" value="QKD00792.1"/>
    <property type="molecule type" value="Genomic_DNA"/>
</dbReference>
<dbReference type="InterPro" id="IPR028096">
    <property type="entry name" value="EfeO_Cupredoxin"/>
</dbReference>
<protein>
    <submittedName>
        <fullName evidence="6">Iron uptake system protein EfeO</fullName>
    </submittedName>
</protein>
<dbReference type="InterPro" id="IPR053377">
    <property type="entry name" value="Iron_uptake_EfeM/EfeO"/>
</dbReference>
<dbReference type="InterPro" id="IPR018976">
    <property type="entry name" value="Imelysin-like"/>
</dbReference>